<accession>A0A7J5BPE5</accession>
<keyword evidence="3" id="KW-1185">Reference proteome</keyword>
<gene>
    <name evidence="2" type="ORF">F8O01_12995</name>
</gene>
<evidence type="ECO:0000259" key="1">
    <source>
        <dbReference type="Pfam" id="PF12728"/>
    </source>
</evidence>
<dbReference type="InterPro" id="IPR009061">
    <property type="entry name" value="DNA-bd_dom_put_sf"/>
</dbReference>
<dbReference type="AlphaFoldDB" id="A0A7J5BPE5"/>
<evidence type="ECO:0000313" key="3">
    <source>
        <dbReference type="Proteomes" id="UP000467240"/>
    </source>
</evidence>
<dbReference type="InterPro" id="IPR010093">
    <property type="entry name" value="SinI_DNA-bd"/>
</dbReference>
<dbReference type="Pfam" id="PF12728">
    <property type="entry name" value="HTH_17"/>
    <property type="match status" value="1"/>
</dbReference>
<reference evidence="2 3" key="1">
    <citation type="submission" date="2019-09" db="EMBL/GenBank/DDBJ databases">
        <title>Phylogeny of genus Pseudoclavibacter and closely related genus.</title>
        <authorList>
            <person name="Li Y."/>
        </authorList>
    </citation>
    <scope>NUCLEOTIDE SEQUENCE [LARGE SCALE GENOMIC DNA]</scope>
    <source>
        <strain evidence="2 3">DSM 23821</strain>
    </source>
</reference>
<evidence type="ECO:0000313" key="2">
    <source>
        <dbReference type="EMBL" id="KAB1654807.1"/>
    </source>
</evidence>
<protein>
    <submittedName>
        <fullName evidence="2">Helix-turn-helix domain-containing protein</fullName>
    </submittedName>
</protein>
<dbReference type="GO" id="GO:0003677">
    <property type="term" value="F:DNA binding"/>
    <property type="evidence" value="ECO:0007669"/>
    <property type="project" value="InterPro"/>
</dbReference>
<feature type="domain" description="Helix-turn-helix" evidence="1">
    <location>
        <begin position="77"/>
        <end position="126"/>
    </location>
</feature>
<name>A0A7J5BPE5_9MICO</name>
<dbReference type="InterPro" id="IPR041657">
    <property type="entry name" value="HTH_17"/>
</dbReference>
<dbReference type="OrthoDB" id="26212at2"/>
<dbReference type="SUPFAM" id="SSF46955">
    <property type="entry name" value="Putative DNA-binding domain"/>
    <property type="match status" value="1"/>
</dbReference>
<comment type="caution">
    <text evidence="2">The sequence shown here is derived from an EMBL/GenBank/DDBJ whole genome shotgun (WGS) entry which is preliminary data.</text>
</comment>
<organism evidence="2 3">
    <name type="scientific">Pseudoclavibacter chungangensis</name>
    <dbReference type="NCBI Taxonomy" id="587635"/>
    <lineage>
        <taxon>Bacteria</taxon>
        <taxon>Bacillati</taxon>
        <taxon>Actinomycetota</taxon>
        <taxon>Actinomycetes</taxon>
        <taxon>Micrococcales</taxon>
        <taxon>Microbacteriaceae</taxon>
        <taxon>Pseudoclavibacter</taxon>
    </lineage>
</organism>
<sequence length="146" mass="15603">MGLTTLGHETVIADDTIQEAAVSVMEDLRDDEPDAITITAAGTSRAVPPQLAAFILHVIERAACGATTIVRSFPDELTTTAAAELIGLSRPTIMKMVQEGRLPARKVGTHTRIPTVSVLEFAEARRHEKRAAFDALRDASDNLGGI</sequence>
<proteinExistence type="predicted"/>
<dbReference type="EMBL" id="WBJZ01000017">
    <property type="protein sequence ID" value="KAB1654807.1"/>
    <property type="molecule type" value="Genomic_DNA"/>
</dbReference>
<dbReference type="NCBIfam" id="TIGR01764">
    <property type="entry name" value="excise"/>
    <property type="match status" value="1"/>
</dbReference>
<dbReference type="Proteomes" id="UP000467240">
    <property type="component" value="Unassembled WGS sequence"/>
</dbReference>